<keyword evidence="2 4" id="KW-0472">Membrane</keyword>
<sequence>MSEVTTALELHLPSRRINASDMSPEFLRRHHLKHGNGRGDDHEEDKDDPLLHFCWQQQKCGSCLEASRACSWCPDSSTCVPNRFPFPLLAPLTSPSICPLGSRERWELRAAPLGCNVSTLTFMTGAVSVSGTLVLVFVGWVIVVLGRKVWRAVRFRGGGRERRRGRRSGDWRFDFNGRGGGRWWNLGSGRRIVAIVEQERRPLLA</sequence>
<feature type="transmembrane region" description="Helical" evidence="4">
    <location>
        <begin position="122"/>
        <end position="146"/>
    </location>
</feature>
<dbReference type="STRING" id="544712.C6HCM8"/>
<dbReference type="OMA" id="WELRSTP"/>
<protein>
    <recommendedName>
        <fullName evidence="7">PSI domain-containing protein</fullName>
    </recommendedName>
</protein>
<dbReference type="OrthoDB" id="4188718at2759"/>
<organism evidence="5 6">
    <name type="scientific">Ajellomyces capsulatus (strain H143)</name>
    <name type="common">Darling's disease fungus</name>
    <name type="synonym">Histoplasma capsulatum</name>
    <dbReference type="NCBI Taxonomy" id="544712"/>
    <lineage>
        <taxon>Eukaryota</taxon>
        <taxon>Fungi</taxon>
        <taxon>Dikarya</taxon>
        <taxon>Ascomycota</taxon>
        <taxon>Pezizomycotina</taxon>
        <taxon>Eurotiomycetes</taxon>
        <taxon>Eurotiomycetidae</taxon>
        <taxon>Onygenales</taxon>
        <taxon>Ajellomycetaceae</taxon>
        <taxon>Histoplasma</taxon>
    </lineage>
</organism>
<keyword evidence="4" id="KW-0812">Transmembrane</keyword>
<evidence type="ECO:0000313" key="6">
    <source>
        <dbReference type="Proteomes" id="UP000002624"/>
    </source>
</evidence>
<dbReference type="Pfam" id="PF01437">
    <property type="entry name" value="PSI"/>
    <property type="match status" value="1"/>
</dbReference>
<dbReference type="AlphaFoldDB" id="C6HCM8"/>
<dbReference type="InterPro" id="IPR002165">
    <property type="entry name" value="Plexin_repeat"/>
</dbReference>
<dbReference type="Proteomes" id="UP000002624">
    <property type="component" value="Unassembled WGS sequence"/>
</dbReference>
<dbReference type="HOGENOM" id="CLU_113404_0_0_1"/>
<evidence type="ECO:0000256" key="4">
    <source>
        <dbReference type="SAM" id="Phobius"/>
    </source>
</evidence>
<dbReference type="GO" id="GO:0016020">
    <property type="term" value="C:membrane"/>
    <property type="evidence" value="ECO:0007669"/>
    <property type="project" value="UniProtKB-SubCell"/>
</dbReference>
<evidence type="ECO:0000313" key="5">
    <source>
        <dbReference type="EMBL" id="EER42318.1"/>
    </source>
</evidence>
<gene>
    <name evidence="5" type="ORF">HCDG_03777</name>
</gene>
<evidence type="ECO:0000256" key="3">
    <source>
        <dbReference type="ARBA" id="ARBA00023180"/>
    </source>
</evidence>
<reference evidence="6" key="1">
    <citation type="submission" date="2009-05" db="EMBL/GenBank/DDBJ databases">
        <title>The genome sequence of Ajellomyces capsulatus strain H143.</title>
        <authorList>
            <person name="Champion M."/>
            <person name="Cuomo C.A."/>
            <person name="Ma L.-J."/>
            <person name="Henn M.R."/>
            <person name="Sil A."/>
            <person name="Goldman B."/>
            <person name="Young S.K."/>
            <person name="Kodira C.D."/>
            <person name="Zeng Q."/>
            <person name="Koehrsen M."/>
            <person name="Alvarado L."/>
            <person name="Berlin A.M."/>
            <person name="Borenstein D."/>
            <person name="Chen Z."/>
            <person name="Engels R."/>
            <person name="Freedman E."/>
            <person name="Gellesch M."/>
            <person name="Goldberg J."/>
            <person name="Griggs A."/>
            <person name="Gujja S."/>
            <person name="Heiman D.I."/>
            <person name="Hepburn T.A."/>
            <person name="Howarth C."/>
            <person name="Jen D."/>
            <person name="Larson L."/>
            <person name="Lewis B."/>
            <person name="Mehta T."/>
            <person name="Park D."/>
            <person name="Pearson M."/>
            <person name="Roberts A."/>
            <person name="Saif S."/>
            <person name="Shea T.D."/>
            <person name="Shenoy N."/>
            <person name="Sisk P."/>
            <person name="Stolte C."/>
            <person name="Sykes S."/>
            <person name="Walk T."/>
            <person name="White J."/>
            <person name="Yandava C."/>
            <person name="Klein B."/>
            <person name="McEwen J.G."/>
            <person name="Puccia R."/>
            <person name="Goldman G.H."/>
            <person name="Felipe M.S."/>
            <person name="Nino-Vega G."/>
            <person name="San-Blas G."/>
            <person name="Taylor J.W."/>
            <person name="Mendoza L."/>
            <person name="Galagan J.E."/>
            <person name="Nusbaum C."/>
            <person name="Birren B.W."/>
        </authorList>
    </citation>
    <scope>NUCLEOTIDE SEQUENCE [LARGE SCALE GENOMIC DNA]</scope>
    <source>
        <strain evidence="6">H143</strain>
    </source>
</reference>
<evidence type="ECO:0008006" key="7">
    <source>
        <dbReference type="Google" id="ProtNLM"/>
    </source>
</evidence>
<proteinExistence type="predicted"/>
<name>C6HCM8_AJECH</name>
<dbReference type="VEuPathDB" id="FungiDB:HCDG_03777"/>
<keyword evidence="3" id="KW-0325">Glycoprotein</keyword>
<comment type="subcellular location">
    <subcellularLocation>
        <location evidence="1">Membrane</location>
    </subcellularLocation>
</comment>
<evidence type="ECO:0000256" key="1">
    <source>
        <dbReference type="ARBA" id="ARBA00004370"/>
    </source>
</evidence>
<keyword evidence="4" id="KW-1133">Transmembrane helix</keyword>
<accession>C6HCM8</accession>
<dbReference type="EMBL" id="GG692422">
    <property type="protein sequence ID" value="EER42318.1"/>
    <property type="molecule type" value="Genomic_DNA"/>
</dbReference>
<evidence type="ECO:0000256" key="2">
    <source>
        <dbReference type="ARBA" id="ARBA00023136"/>
    </source>
</evidence>